<feature type="binding site" evidence="2">
    <location>
        <position position="331"/>
    </location>
    <ligand>
        <name>FAD</name>
        <dbReference type="ChEBI" id="CHEBI:57692"/>
    </ligand>
</feature>
<feature type="binding site" evidence="2">
    <location>
        <position position="340"/>
    </location>
    <ligand>
        <name>L-tryptophan</name>
        <dbReference type="ChEBI" id="CHEBI:57912"/>
    </ligand>
</feature>
<evidence type="ECO:0000256" key="1">
    <source>
        <dbReference type="PIRSR" id="PIRSR011396-1"/>
    </source>
</evidence>
<dbReference type="InterPro" id="IPR033856">
    <property type="entry name" value="Trp_halogen"/>
</dbReference>
<feature type="binding site" evidence="2">
    <location>
        <position position="344"/>
    </location>
    <ligand>
        <name>FAD</name>
        <dbReference type="ChEBI" id="CHEBI:57692"/>
    </ligand>
</feature>
<dbReference type="Proteomes" id="UP000564378">
    <property type="component" value="Unassembled WGS sequence"/>
</dbReference>
<dbReference type="Gene3D" id="3.50.50.60">
    <property type="entry name" value="FAD/NAD(P)-binding domain"/>
    <property type="match status" value="1"/>
</dbReference>
<dbReference type="EMBL" id="JACJVJ010000001">
    <property type="protein sequence ID" value="MBC2776778.1"/>
    <property type="molecule type" value="Genomic_DNA"/>
</dbReference>
<name>A0A842HSF8_9SPHN</name>
<dbReference type="Pfam" id="PF04820">
    <property type="entry name" value="Trp_halogenase"/>
    <property type="match status" value="1"/>
</dbReference>
<dbReference type="AlphaFoldDB" id="A0A842HSF8"/>
<sequence>MVRDIVIVGGGTAGWMTAAALVRRLAGTGISVTLVESAEIGTVGVGEATLPQIRYFNEMLGIDEAELMARTSATIKLGIEFRDWGRIGDRYIHPFGAHGERIGPADFHHYWLKEQAAGTAQPFGRYCYPIVSAWNDRFELPREDPASPLTHFSYAFQFDASLYGAFLADYAQKRGAKRVEGKIVSADLDGESGFVRSVTLESGTQIAGELFVDCSGFRGLLIEEQLETGFEDWSDWLPCNRAWAVPCAIGGEVGPYTRSTARTGGWQWRIPLQHRIGNGHVYCDRYVSDGDALDQLMTSLEGEPLADPRKLFFVAGKRRRLWNRNCIAIGLSGGFLEPLESTSIDLIQSGIENLVALFPEADCAAADRDEYNRLMDLEFERIRDFLMLHYVATQRDDAPLWRDMRNMTWPDSLAEKIETFRHRGAVPNYASGLFQPPSWLAVFIGQNIVPEAWDPRVDRMADEERSAHLERVRTTIADAVERSSGHLAFIKSYGATFGDAA</sequence>
<proteinExistence type="predicted"/>
<protein>
    <submittedName>
        <fullName evidence="3">Tryptophan 7-halogenase</fullName>
    </submittedName>
</protein>
<evidence type="ECO:0000313" key="3">
    <source>
        <dbReference type="EMBL" id="MBC2776778.1"/>
    </source>
</evidence>
<keyword evidence="2" id="KW-0285">Flavoprotein</keyword>
<feature type="active site" evidence="1">
    <location>
        <position position="76"/>
    </location>
</feature>
<accession>A0A842HSF8</accession>
<dbReference type="InterPro" id="IPR036188">
    <property type="entry name" value="FAD/NAD-bd_sf"/>
</dbReference>
<reference evidence="3 4" key="1">
    <citation type="submission" date="2020-08" db="EMBL/GenBank/DDBJ databases">
        <title>Draft genome sequence of Parasphingopyxis sp. GrpM-11.</title>
        <authorList>
            <person name="Oh J."/>
            <person name="Roh D.-H."/>
        </authorList>
    </citation>
    <scope>NUCLEOTIDE SEQUENCE [LARGE SCALE GENOMIC DNA]</scope>
    <source>
        <strain evidence="3 4">GrpM-11</strain>
    </source>
</reference>
<dbReference type="SUPFAM" id="SSF51905">
    <property type="entry name" value="FAD/NAD(P)-binding domain"/>
    <property type="match status" value="1"/>
</dbReference>
<evidence type="ECO:0000313" key="4">
    <source>
        <dbReference type="Proteomes" id="UP000564378"/>
    </source>
</evidence>
<evidence type="ECO:0000256" key="2">
    <source>
        <dbReference type="PIRSR" id="PIRSR011396-2"/>
    </source>
</evidence>
<dbReference type="PANTHER" id="PTHR43747:SF4">
    <property type="entry name" value="FLAVIN-DEPENDENT TRYPTOPHAN HALOGENASE"/>
    <property type="match status" value="1"/>
</dbReference>
<gene>
    <name evidence="3" type="ORF">H6P80_04015</name>
</gene>
<dbReference type="GO" id="GO:0000166">
    <property type="term" value="F:nucleotide binding"/>
    <property type="evidence" value="ECO:0007669"/>
    <property type="project" value="UniProtKB-KW"/>
</dbReference>
<comment type="caution">
    <text evidence="3">The sequence shown here is derived from an EMBL/GenBank/DDBJ whole genome shotgun (WGS) entry which is preliminary data.</text>
</comment>
<dbReference type="PANTHER" id="PTHR43747">
    <property type="entry name" value="FAD-BINDING PROTEIN"/>
    <property type="match status" value="1"/>
</dbReference>
<dbReference type="PIRSF" id="PIRSF011396">
    <property type="entry name" value="Trp_halogenase"/>
    <property type="match status" value="1"/>
</dbReference>
<dbReference type="InterPro" id="IPR006905">
    <property type="entry name" value="Flavin_halogenase"/>
</dbReference>
<keyword evidence="2" id="KW-0274">FAD</keyword>
<dbReference type="GO" id="GO:0004497">
    <property type="term" value="F:monooxygenase activity"/>
    <property type="evidence" value="ECO:0007669"/>
    <property type="project" value="InterPro"/>
</dbReference>
<feature type="binding site" evidence="2">
    <location>
        <position position="76"/>
    </location>
    <ligand>
        <name>7-chloro-L-tryptophan</name>
        <dbReference type="ChEBI" id="CHEBI:58713"/>
    </ligand>
</feature>
<dbReference type="InterPro" id="IPR050816">
    <property type="entry name" value="Flavin-dep_Halogenase_NPB"/>
</dbReference>
<keyword evidence="2" id="KW-0547">Nucleotide-binding</keyword>
<keyword evidence="4" id="KW-1185">Reference proteome</keyword>
<organism evidence="3 4">
    <name type="scientific">Parasphingopyxis marina</name>
    <dbReference type="NCBI Taxonomy" id="2761622"/>
    <lineage>
        <taxon>Bacteria</taxon>
        <taxon>Pseudomonadati</taxon>
        <taxon>Pseudomonadota</taxon>
        <taxon>Alphaproteobacteria</taxon>
        <taxon>Sphingomonadales</taxon>
        <taxon>Sphingomonadaceae</taxon>
        <taxon>Parasphingopyxis</taxon>
    </lineage>
</organism>
<feature type="binding site" evidence="2">
    <location>
        <begin position="10"/>
        <end position="13"/>
    </location>
    <ligand>
        <name>FAD</name>
        <dbReference type="ChEBI" id="CHEBI:57692"/>
    </ligand>
</feature>